<sequence>MISVKDMYTIYTENVKQYRLGDVIEFMLLTRQKDSFNLALKNKQGMCSVEEVHNSFSKFTFTSDVDLSVREVISELDNWLARADSNLVDDLSMLPYVCAAREQLEQRKTNWNVHQACNGDDTSANSSGHTRSPLAKNLMPEILSFGVNDKPTGFQIPGHNLKDGETCMAQVSDAIGSPEVCDEVLSSPCNDDKSVQMQANDFQNKKENDSYNFYQAVDGQHLILHSINLKCLLHNCGSYGRLPHRIHGKILQLETVTQSEAMRKRYRYLSHFSLTTPFQLCEIELSDSLPLDALSLFIDEIKNREKQRKRVARKEQEEKIKAEVASATEILTRPYNFSQPSHDFSPNFFMDDFEALGSSAVVSVSPPAMLPVILVHHKLICLDEVLKYASYVPKMFPYVEVRNHLLIRVLPSTAGGRHY</sequence>
<keyword evidence="4" id="KW-1185">Reference proteome</keyword>
<dbReference type="InterPro" id="IPR039739">
    <property type="entry name" value="MAG2/RNF10"/>
</dbReference>
<reference evidence="3" key="1">
    <citation type="submission" date="2023-02" db="EMBL/GenBank/DDBJ databases">
        <title>Genome of toxic invasive species Heracleum sosnowskyi carries increased number of genes despite the absence of recent whole-genome duplications.</title>
        <authorList>
            <person name="Schelkunov M."/>
            <person name="Shtratnikova V."/>
            <person name="Makarenko M."/>
            <person name="Klepikova A."/>
            <person name="Omelchenko D."/>
            <person name="Novikova G."/>
            <person name="Obukhova E."/>
            <person name="Bogdanov V."/>
            <person name="Penin A."/>
            <person name="Logacheva M."/>
        </authorList>
    </citation>
    <scope>NUCLEOTIDE SEQUENCE</scope>
    <source>
        <strain evidence="3">Hsosn_3</strain>
        <tissue evidence="3">Leaf</tissue>
    </source>
</reference>
<dbReference type="GO" id="GO:0000976">
    <property type="term" value="F:transcription cis-regulatory region binding"/>
    <property type="evidence" value="ECO:0007669"/>
    <property type="project" value="TreeGrafter"/>
</dbReference>
<gene>
    <name evidence="3" type="ORF">POM88_034910</name>
</gene>
<comment type="subcellular location">
    <subcellularLocation>
        <location evidence="1">Cytoplasm</location>
    </subcellularLocation>
</comment>
<evidence type="ECO:0000256" key="1">
    <source>
        <dbReference type="ARBA" id="ARBA00004496"/>
    </source>
</evidence>
<dbReference type="PANTHER" id="PTHR12983">
    <property type="entry name" value="RING FINGER 10 FAMILY MEMBER"/>
    <property type="match status" value="1"/>
</dbReference>
<evidence type="ECO:0000313" key="4">
    <source>
        <dbReference type="Proteomes" id="UP001237642"/>
    </source>
</evidence>
<dbReference type="PANTHER" id="PTHR12983:SF9">
    <property type="entry name" value="E3 UBIQUITIN-PROTEIN LIGASE RNF10"/>
    <property type="match status" value="1"/>
</dbReference>
<keyword evidence="2" id="KW-0963">Cytoplasm</keyword>
<dbReference type="GO" id="GO:0005737">
    <property type="term" value="C:cytoplasm"/>
    <property type="evidence" value="ECO:0007669"/>
    <property type="project" value="UniProtKB-SubCell"/>
</dbReference>
<dbReference type="GO" id="GO:0045944">
    <property type="term" value="P:positive regulation of transcription by RNA polymerase II"/>
    <property type="evidence" value="ECO:0007669"/>
    <property type="project" value="TreeGrafter"/>
</dbReference>
<organism evidence="3 4">
    <name type="scientific">Heracleum sosnowskyi</name>
    <dbReference type="NCBI Taxonomy" id="360622"/>
    <lineage>
        <taxon>Eukaryota</taxon>
        <taxon>Viridiplantae</taxon>
        <taxon>Streptophyta</taxon>
        <taxon>Embryophyta</taxon>
        <taxon>Tracheophyta</taxon>
        <taxon>Spermatophyta</taxon>
        <taxon>Magnoliopsida</taxon>
        <taxon>eudicotyledons</taxon>
        <taxon>Gunneridae</taxon>
        <taxon>Pentapetalae</taxon>
        <taxon>asterids</taxon>
        <taxon>campanulids</taxon>
        <taxon>Apiales</taxon>
        <taxon>Apiaceae</taxon>
        <taxon>Apioideae</taxon>
        <taxon>apioid superclade</taxon>
        <taxon>Tordylieae</taxon>
        <taxon>Tordyliinae</taxon>
        <taxon>Heracleum</taxon>
    </lineage>
</organism>
<proteinExistence type="predicted"/>
<accession>A0AAD8HM26</accession>
<evidence type="ECO:0000313" key="3">
    <source>
        <dbReference type="EMBL" id="KAK1368818.1"/>
    </source>
</evidence>
<reference evidence="3" key="2">
    <citation type="submission" date="2023-05" db="EMBL/GenBank/DDBJ databases">
        <authorList>
            <person name="Schelkunov M.I."/>
        </authorList>
    </citation>
    <scope>NUCLEOTIDE SEQUENCE</scope>
    <source>
        <strain evidence="3">Hsosn_3</strain>
        <tissue evidence="3">Leaf</tissue>
    </source>
</reference>
<dbReference type="Proteomes" id="UP001237642">
    <property type="component" value="Unassembled WGS sequence"/>
</dbReference>
<name>A0AAD8HM26_9APIA</name>
<dbReference type="AlphaFoldDB" id="A0AAD8HM26"/>
<evidence type="ECO:0000256" key="2">
    <source>
        <dbReference type="ARBA" id="ARBA00022490"/>
    </source>
</evidence>
<dbReference type="EMBL" id="JAUIZM010000008">
    <property type="protein sequence ID" value="KAK1368818.1"/>
    <property type="molecule type" value="Genomic_DNA"/>
</dbReference>
<comment type="caution">
    <text evidence="3">The sequence shown here is derived from an EMBL/GenBank/DDBJ whole genome shotgun (WGS) entry which is preliminary data.</text>
</comment>
<protein>
    <submittedName>
        <fullName evidence="3">RING finger protein 10</fullName>
    </submittedName>
</protein>